<evidence type="ECO:0000256" key="1">
    <source>
        <dbReference type="ARBA" id="ARBA00004123"/>
    </source>
</evidence>
<name>M2W9Y7_GALSU</name>
<dbReference type="GO" id="GO:0006281">
    <property type="term" value="P:DNA repair"/>
    <property type="evidence" value="ECO:0007669"/>
    <property type="project" value="InterPro"/>
</dbReference>
<organism evidence="9 10">
    <name type="scientific">Galdieria sulphuraria</name>
    <name type="common">Red alga</name>
    <dbReference type="NCBI Taxonomy" id="130081"/>
    <lineage>
        <taxon>Eukaryota</taxon>
        <taxon>Rhodophyta</taxon>
        <taxon>Bangiophyceae</taxon>
        <taxon>Galdieriales</taxon>
        <taxon>Galdieriaceae</taxon>
        <taxon>Galdieria</taxon>
    </lineage>
</organism>
<dbReference type="GeneID" id="17091281"/>
<evidence type="ECO:0000256" key="7">
    <source>
        <dbReference type="SAM" id="MobiDB-lite"/>
    </source>
</evidence>
<dbReference type="OMA" id="RNNIQNW"/>
<dbReference type="GO" id="GO:0008168">
    <property type="term" value="F:methyltransferase activity"/>
    <property type="evidence" value="ECO:0007669"/>
    <property type="project" value="UniProtKB-KW"/>
</dbReference>
<dbReference type="InterPro" id="IPR027109">
    <property type="entry name" value="Swc4/Dmap1"/>
</dbReference>
<gene>
    <name evidence="9" type="ORF">Gasu_00910</name>
</gene>
<feature type="coiled-coil region" evidence="6">
    <location>
        <begin position="215"/>
        <end position="255"/>
    </location>
</feature>
<dbReference type="Pfam" id="PF16282">
    <property type="entry name" value="SANT_DAMP1_like"/>
    <property type="match status" value="1"/>
</dbReference>
<keyword evidence="4" id="KW-0804">Transcription</keyword>
<reference evidence="10" key="1">
    <citation type="journal article" date="2013" name="Science">
        <title>Gene transfer from bacteria and archaea facilitated evolution of an extremophilic eukaryote.</title>
        <authorList>
            <person name="Schonknecht G."/>
            <person name="Chen W.H."/>
            <person name="Ternes C.M."/>
            <person name="Barbier G.G."/>
            <person name="Shrestha R.P."/>
            <person name="Stanke M."/>
            <person name="Brautigam A."/>
            <person name="Baker B.J."/>
            <person name="Banfield J.F."/>
            <person name="Garavito R.M."/>
            <person name="Carr K."/>
            <person name="Wilkerson C."/>
            <person name="Rensing S.A."/>
            <person name="Gagneul D."/>
            <person name="Dickenson N.E."/>
            <person name="Oesterhelt C."/>
            <person name="Lercher M.J."/>
            <person name="Weber A.P."/>
        </authorList>
    </citation>
    <scope>NUCLEOTIDE SEQUENCE [LARGE SCALE GENOMIC DNA]</scope>
    <source>
        <strain evidence="10">074W</strain>
    </source>
</reference>
<evidence type="ECO:0000256" key="3">
    <source>
        <dbReference type="ARBA" id="ARBA00023015"/>
    </source>
</evidence>
<keyword evidence="10" id="KW-1185">Reference proteome</keyword>
<dbReference type="GO" id="GO:0000122">
    <property type="term" value="P:negative regulation of transcription by RNA polymerase II"/>
    <property type="evidence" value="ECO:0007669"/>
    <property type="project" value="TreeGrafter"/>
</dbReference>
<comment type="subcellular location">
    <subcellularLocation>
        <location evidence="1">Nucleus</location>
    </subcellularLocation>
</comment>
<evidence type="ECO:0000256" key="2">
    <source>
        <dbReference type="ARBA" id="ARBA00022853"/>
    </source>
</evidence>
<dbReference type="KEGG" id="gsl:Gasu_00910"/>
<dbReference type="InterPro" id="IPR009057">
    <property type="entry name" value="Homeodomain-like_sf"/>
</dbReference>
<evidence type="ECO:0000256" key="6">
    <source>
        <dbReference type="SAM" id="Coils"/>
    </source>
</evidence>
<dbReference type="Proteomes" id="UP000030680">
    <property type="component" value="Unassembled WGS sequence"/>
</dbReference>
<evidence type="ECO:0000256" key="5">
    <source>
        <dbReference type="ARBA" id="ARBA00023242"/>
    </source>
</evidence>
<dbReference type="AlphaFoldDB" id="M2W9Y7"/>
<evidence type="ECO:0000256" key="4">
    <source>
        <dbReference type="ARBA" id="ARBA00023163"/>
    </source>
</evidence>
<dbReference type="Gramene" id="EME32726">
    <property type="protein sequence ID" value="EME32726"/>
    <property type="gene ID" value="Gasu_00910"/>
</dbReference>
<dbReference type="EMBL" id="KB454484">
    <property type="protein sequence ID" value="EME32726.1"/>
    <property type="molecule type" value="Genomic_DNA"/>
</dbReference>
<accession>M2W9Y7</accession>
<keyword evidence="2" id="KW-0156">Chromatin regulator</keyword>
<dbReference type="OrthoDB" id="19740at2759"/>
<dbReference type="RefSeq" id="XP_005709246.1">
    <property type="nucleotide sequence ID" value="XM_005709189.1"/>
</dbReference>
<dbReference type="SMART" id="SM00717">
    <property type="entry name" value="SANT"/>
    <property type="match status" value="1"/>
</dbReference>
<dbReference type="eggNOG" id="KOG2656">
    <property type="taxonomic scope" value="Eukaryota"/>
</dbReference>
<evidence type="ECO:0000259" key="8">
    <source>
        <dbReference type="SMART" id="SM00717"/>
    </source>
</evidence>
<dbReference type="GO" id="GO:0003714">
    <property type="term" value="F:transcription corepressor activity"/>
    <property type="evidence" value="ECO:0007669"/>
    <property type="project" value="TreeGrafter"/>
</dbReference>
<feature type="region of interest" description="Disordered" evidence="7">
    <location>
        <begin position="276"/>
        <end position="307"/>
    </location>
</feature>
<keyword evidence="6" id="KW-0175">Coiled coil</keyword>
<keyword evidence="3" id="KW-0805">Transcription regulation</keyword>
<dbReference type="InterPro" id="IPR001005">
    <property type="entry name" value="SANT/Myb"/>
</dbReference>
<protein>
    <submittedName>
        <fullName evidence="9">DNA methyltransferase 1-associated protein 1</fullName>
    </submittedName>
</protein>
<sequence>MTQSLCKYSEIVNTEESVRNITSEGRGTRNPVYGRDWASLTNSVSVFPSVPVGLYSNNQVSRWKWKAFSSAKRKDGLELFHWSREDKDEEKEDLFSNLNKEAKILKYTDSEYEVVCQETNSDSSWSREETNLLFQLCEKYNLRFTVIYDRWPDERRSLEELKNRYYSVARKLAETRKFEPSTRNSVIFKHVQALIANPFDVDYERQRKVQLDNAFQFSKKELDREENTVREARQIEANRKRRAKERQRIQKLLSRGGDIRHPASVHIVPSVEYPSGQKEHFSNRHRQQQIGNASASEKYDRKGNFPRRRYHSGAFERSSILYTPVSHSQRNIRRVEGMLEELGVGLRPMPTATIVEEFDSLRLDLLNYFEAEKVLIRKEWDLHNLKVRLSKLRGEEPPPVPTFLAESSRKQEDTGVNTSHRKRRKRL</sequence>
<dbReference type="InterPro" id="IPR032563">
    <property type="entry name" value="DAMP1_SANT-like"/>
</dbReference>
<keyword evidence="9" id="KW-0808">Transferase</keyword>
<dbReference type="GO" id="GO:0035267">
    <property type="term" value="C:NuA4 histone acetyltransferase complex"/>
    <property type="evidence" value="ECO:0007669"/>
    <property type="project" value="InterPro"/>
</dbReference>
<evidence type="ECO:0000313" key="10">
    <source>
        <dbReference type="Proteomes" id="UP000030680"/>
    </source>
</evidence>
<dbReference type="GO" id="GO:0032259">
    <property type="term" value="P:methylation"/>
    <property type="evidence" value="ECO:0007669"/>
    <property type="project" value="UniProtKB-KW"/>
</dbReference>
<feature type="domain" description="Myb-like" evidence="8">
    <location>
        <begin position="121"/>
        <end position="171"/>
    </location>
</feature>
<dbReference type="PANTHER" id="PTHR12855">
    <property type="entry name" value="DNA METHYLTRANSFERASE 1-ASSOCIATED PROTEIN 1 FAMILY MEMBER"/>
    <property type="match status" value="1"/>
</dbReference>
<evidence type="ECO:0000313" key="9">
    <source>
        <dbReference type="EMBL" id="EME32726.1"/>
    </source>
</evidence>
<dbReference type="PANTHER" id="PTHR12855:SF10">
    <property type="entry name" value="DNA METHYLTRANSFERASE 1-ASSOCIATED PROTEIN 1"/>
    <property type="match status" value="1"/>
</dbReference>
<proteinExistence type="predicted"/>
<dbReference type="InterPro" id="IPR008468">
    <property type="entry name" value="DMAP1"/>
</dbReference>
<dbReference type="SUPFAM" id="SSF46689">
    <property type="entry name" value="Homeodomain-like"/>
    <property type="match status" value="1"/>
</dbReference>
<dbReference type="Gene3D" id="1.10.10.60">
    <property type="entry name" value="Homeodomain-like"/>
    <property type="match status" value="1"/>
</dbReference>
<dbReference type="GO" id="GO:0006338">
    <property type="term" value="P:chromatin remodeling"/>
    <property type="evidence" value="ECO:0007669"/>
    <property type="project" value="InterPro"/>
</dbReference>
<dbReference type="STRING" id="130081.M2W9Y7"/>
<keyword evidence="5" id="KW-0539">Nucleus</keyword>
<feature type="region of interest" description="Disordered" evidence="7">
    <location>
        <begin position="398"/>
        <end position="427"/>
    </location>
</feature>
<dbReference type="GO" id="GO:0000812">
    <property type="term" value="C:Swr1 complex"/>
    <property type="evidence" value="ECO:0007669"/>
    <property type="project" value="TreeGrafter"/>
</dbReference>
<dbReference type="Pfam" id="PF05499">
    <property type="entry name" value="DMAP1"/>
    <property type="match status" value="1"/>
</dbReference>
<keyword evidence="9" id="KW-0489">Methyltransferase</keyword>